<dbReference type="OrthoDB" id="9778499at2"/>
<dbReference type="PANTHER" id="PTHR43359">
    <property type="entry name" value="FORMATE HYDROGENLYASE SUBUNIT 4"/>
    <property type="match status" value="1"/>
</dbReference>
<dbReference type="Proteomes" id="UP000183954">
    <property type="component" value="Unassembled WGS sequence"/>
</dbReference>
<comment type="subcellular location">
    <subcellularLocation>
        <location evidence="1">Membrane</location>
        <topology evidence="1">Multi-pass membrane protein</topology>
    </subcellularLocation>
</comment>
<name>A0A1M5XK51_9FIRM</name>
<evidence type="ECO:0000256" key="5">
    <source>
        <dbReference type="SAM" id="Phobius"/>
    </source>
</evidence>
<dbReference type="PANTHER" id="PTHR43359:SF1">
    <property type="entry name" value="FORMATE HYDROGENLYASE SUBUNIT 4-RELATED"/>
    <property type="match status" value="1"/>
</dbReference>
<evidence type="ECO:0000256" key="2">
    <source>
        <dbReference type="ARBA" id="ARBA00022692"/>
    </source>
</evidence>
<reference evidence="7" key="1">
    <citation type="submission" date="2016-11" db="EMBL/GenBank/DDBJ databases">
        <authorList>
            <person name="Varghese N."/>
            <person name="Submissions S."/>
        </authorList>
    </citation>
    <scope>NUCLEOTIDE SEQUENCE [LARGE SCALE GENOMIC DNA]</scope>
    <source>
        <strain evidence="7">DSM 15449</strain>
    </source>
</reference>
<organism evidence="6 7">
    <name type="scientific">Desulfosporosinus lacus DSM 15449</name>
    <dbReference type="NCBI Taxonomy" id="1121420"/>
    <lineage>
        <taxon>Bacteria</taxon>
        <taxon>Bacillati</taxon>
        <taxon>Bacillota</taxon>
        <taxon>Clostridia</taxon>
        <taxon>Eubacteriales</taxon>
        <taxon>Desulfitobacteriaceae</taxon>
        <taxon>Desulfosporosinus</taxon>
    </lineage>
</organism>
<feature type="transmembrane region" description="Helical" evidence="5">
    <location>
        <begin position="180"/>
        <end position="198"/>
    </location>
</feature>
<accession>A0A1M5XK51</accession>
<dbReference type="STRING" id="1121420.SAMN02746098_02070"/>
<dbReference type="GO" id="GO:0016829">
    <property type="term" value="F:lyase activity"/>
    <property type="evidence" value="ECO:0007669"/>
    <property type="project" value="UniProtKB-KW"/>
</dbReference>
<evidence type="ECO:0000256" key="3">
    <source>
        <dbReference type="ARBA" id="ARBA00022989"/>
    </source>
</evidence>
<keyword evidence="2 5" id="KW-0812">Transmembrane</keyword>
<sequence>MDEIFMILTRLLMGIGHLALIVVAAPLVQGLIKKSKAFWQMRQGPPILQPYRDLRKLLKKEELVSEHASWIFLLAPRIVLAGTLMAGLVIPGAWGWAPFSVWGDLFLFGASLGLVRLFLTLAGLEGAGTFGGMGSSRELFIGLLTEPALLLGLIVLAFITEATSLQGIMVGLQSVSPLDISKILALIALGMVSIAEMGRIPMDNPDTHLELTMIHEGMLLEYSGPSLALLNFAEQIKQLLLLVLLAQIIWPSGLISFSDGLLGTLWALGFIGVKVAALGFFFATVESLFVKRRLFRAPHYLATGTSSAILALISLWIIRGQI</sequence>
<evidence type="ECO:0000256" key="1">
    <source>
        <dbReference type="ARBA" id="ARBA00004141"/>
    </source>
</evidence>
<feature type="transmembrane region" description="Helical" evidence="5">
    <location>
        <begin position="297"/>
        <end position="318"/>
    </location>
</feature>
<keyword evidence="4 5" id="KW-0472">Membrane</keyword>
<keyword evidence="7" id="KW-1185">Reference proteome</keyword>
<keyword evidence="6" id="KW-0456">Lyase</keyword>
<feature type="transmembrane region" description="Helical" evidence="5">
    <location>
        <begin position="106"/>
        <end position="127"/>
    </location>
</feature>
<gene>
    <name evidence="6" type="ORF">SAMN02746098_02070</name>
</gene>
<feature type="transmembrane region" description="Helical" evidence="5">
    <location>
        <begin position="139"/>
        <end position="160"/>
    </location>
</feature>
<dbReference type="InterPro" id="IPR052561">
    <property type="entry name" value="ComplexI_Subunit1"/>
</dbReference>
<proteinExistence type="predicted"/>
<evidence type="ECO:0000313" key="6">
    <source>
        <dbReference type="EMBL" id="SHI00129.1"/>
    </source>
</evidence>
<dbReference type="Pfam" id="PF00146">
    <property type="entry name" value="NADHdh"/>
    <property type="match status" value="1"/>
</dbReference>
<dbReference type="AlphaFoldDB" id="A0A1M5XK51"/>
<evidence type="ECO:0000256" key="4">
    <source>
        <dbReference type="ARBA" id="ARBA00023136"/>
    </source>
</evidence>
<dbReference type="GO" id="GO:0005886">
    <property type="term" value="C:plasma membrane"/>
    <property type="evidence" value="ECO:0007669"/>
    <property type="project" value="TreeGrafter"/>
</dbReference>
<feature type="transmembrane region" description="Helical" evidence="5">
    <location>
        <begin position="12"/>
        <end position="32"/>
    </location>
</feature>
<evidence type="ECO:0000313" key="7">
    <source>
        <dbReference type="Proteomes" id="UP000183954"/>
    </source>
</evidence>
<feature type="transmembrane region" description="Helical" evidence="5">
    <location>
        <begin position="70"/>
        <end position="94"/>
    </location>
</feature>
<protein>
    <submittedName>
        <fullName evidence="6">Formate hydrogenlyase subunit 4</fullName>
    </submittedName>
</protein>
<feature type="transmembrane region" description="Helical" evidence="5">
    <location>
        <begin position="264"/>
        <end position="285"/>
    </location>
</feature>
<dbReference type="EMBL" id="FQXJ01000006">
    <property type="protein sequence ID" value="SHI00129.1"/>
    <property type="molecule type" value="Genomic_DNA"/>
</dbReference>
<dbReference type="InterPro" id="IPR001694">
    <property type="entry name" value="NADH_UbQ_OxRdtase_su1/FPO"/>
</dbReference>
<dbReference type="RefSeq" id="WP_073029651.1">
    <property type="nucleotide sequence ID" value="NZ_FQXJ01000006.1"/>
</dbReference>
<keyword evidence="3 5" id="KW-1133">Transmembrane helix</keyword>
<feature type="transmembrane region" description="Helical" evidence="5">
    <location>
        <begin position="239"/>
        <end position="258"/>
    </location>
</feature>